<organism evidence="2 3">
    <name type="scientific">Paramecium tetraurelia</name>
    <dbReference type="NCBI Taxonomy" id="5888"/>
    <lineage>
        <taxon>Eukaryota</taxon>
        <taxon>Sar</taxon>
        <taxon>Alveolata</taxon>
        <taxon>Ciliophora</taxon>
        <taxon>Intramacronucleata</taxon>
        <taxon>Oligohymenophorea</taxon>
        <taxon>Peniculida</taxon>
        <taxon>Parameciidae</taxon>
        <taxon>Paramecium</taxon>
    </lineage>
</organism>
<evidence type="ECO:0000313" key="2">
    <source>
        <dbReference type="EMBL" id="CAK82961.1"/>
    </source>
</evidence>
<dbReference type="Proteomes" id="UP000000600">
    <property type="component" value="Unassembled WGS sequence"/>
</dbReference>
<accession>A0DIU4</accession>
<feature type="chain" id="PRO_5012587484" evidence="1">
    <location>
        <begin position="16"/>
        <end position="281"/>
    </location>
</feature>
<keyword evidence="3" id="KW-1185">Reference proteome</keyword>
<dbReference type="OMA" id="CLERPDN"/>
<dbReference type="EMBL" id="CT868452">
    <property type="protein sequence ID" value="CAK82961.1"/>
    <property type="molecule type" value="Genomic_DNA"/>
</dbReference>
<dbReference type="HOGENOM" id="CLU_901543_0_0_1"/>
<gene>
    <name evidence="2" type="ORF">GSPATT00017318001</name>
</gene>
<dbReference type="OrthoDB" id="301527at2759"/>
<reference evidence="2 3" key="1">
    <citation type="journal article" date="2006" name="Nature">
        <title>Global trends of whole-genome duplications revealed by the ciliate Paramecium tetraurelia.</title>
        <authorList>
            <consortium name="Genoscope"/>
            <person name="Aury J.-M."/>
            <person name="Jaillon O."/>
            <person name="Duret L."/>
            <person name="Noel B."/>
            <person name="Jubin C."/>
            <person name="Porcel B.M."/>
            <person name="Segurens B."/>
            <person name="Daubin V."/>
            <person name="Anthouard V."/>
            <person name="Aiach N."/>
            <person name="Arnaiz O."/>
            <person name="Billaut A."/>
            <person name="Beisson J."/>
            <person name="Blanc I."/>
            <person name="Bouhouche K."/>
            <person name="Camara F."/>
            <person name="Duharcourt S."/>
            <person name="Guigo R."/>
            <person name="Gogendeau D."/>
            <person name="Katinka M."/>
            <person name="Keller A.-M."/>
            <person name="Kissmehl R."/>
            <person name="Klotz C."/>
            <person name="Koll F."/>
            <person name="Le Moue A."/>
            <person name="Lepere C."/>
            <person name="Malinsky S."/>
            <person name="Nowacki M."/>
            <person name="Nowak J.K."/>
            <person name="Plattner H."/>
            <person name="Poulain J."/>
            <person name="Ruiz F."/>
            <person name="Serrano V."/>
            <person name="Zagulski M."/>
            <person name="Dessen P."/>
            <person name="Betermier M."/>
            <person name="Weissenbach J."/>
            <person name="Scarpelli C."/>
            <person name="Schachter V."/>
            <person name="Sperling L."/>
            <person name="Meyer E."/>
            <person name="Cohen J."/>
            <person name="Wincker P."/>
        </authorList>
    </citation>
    <scope>NUCLEOTIDE SEQUENCE [LARGE SCALE GENOMIC DNA]</scope>
    <source>
        <strain evidence="2 3">Stock d4-2</strain>
    </source>
</reference>
<proteinExistence type="predicted"/>
<name>A0DIU4_PARTE</name>
<dbReference type="KEGG" id="ptm:GSPATT00017318001"/>
<feature type="signal peptide" evidence="1">
    <location>
        <begin position="1"/>
        <end position="15"/>
    </location>
</feature>
<protein>
    <submittedName>
        <fullName evidence="2">Uncharacterized protein</fullName>
    </submittedName>
</protein>
<evidence type="ECO:0000313" key="3">
    <source>
        <dbReference type="Proteomes" id="UP000000600"/>
    </source>
</evidence>
<dbReference type="GeneID" id="5036143"/>
<evidence type="ECO:0000256" key="1">
    <source>
        <dbReference type="SAM" id="SignalP"/>
    </source>
</evidence>
<dbReference type="AlphaFoldDB" id="A0DIU4"/>
<dbReference type="InParanoid" id="A0DIU4"/>
<keyword evidence="1" id="KW-0732">Signal</keyword>
<dbReference type="RefSeq" id="XP_001450358.1">
    <property type="nucleotide sequence ID" value="XM_001450321.1"/>
</dbReference>
<sequence>MKILLFALSIILISGNECSLKKQTCKDQKTKQQCIGTDWKASWCRWEDSCFTYSYASCYYSFSEQECLERPDNECYWQNGECLTNEVKCENIKTYEKCSHISKGYTVSCTWKYGRCLNVEKCSEITDFKQCRNAYMKDRCQYVINNVASDKEKEYIFAADIFDYNSCRNEDCVFSIHSDCPEFRNGRRCFLKSELCTQCSYQTNAFDCISTQKCTWQNHECSNILCSQITSKRLCNEFSYCQYDFTTQSCQIKNNDKKSHCYNYNIRSDPVKTKYNSFFGL</sequence>